<dbReference type="Gene3D" id="3.90.550.10">
    <property type="entry name" value="Spore Coat Polysaccharide Biosynthesis Protein SpsA, Chain A"/>
    <property type="match status" value="1"/>
</dbReference>
<feature type="transmembrane region" description="Helical" evidence="1">
    <location>
        <begin position="354"/>
        <end position="380"/>
    </location>
</feature>
<dbReference type="STRING" id="156994.SAMN04488028_10377"/>
<evidence type="ECO:0000313" key="4">
    <source>
        <dbReference type="EMBL" id="SHK12463.1"/>
    </source>
</evidence>
<dbReference type="CDD" id="cd04179">
    <property type="entry name" value="DPM_DPG-synthase_like"/>
    <property type="match status" value="1"/>
</dbReference>
<sequence>MQVEAAHIHYCVLIPTYNNGTKIAPVLDAVSDYTSNVIVINDGATDDTAEILARFPQFEVITHPVNQGKGVALRHGFERAIELGYDYAITIDSDGQHDPDDIPLFLQAVAANPGAVVMGARNMEQEGVPGKSSFGNKFSNFWFWAETGISLPDTQTGFRAYPLAPISKKRWITSKFEFEIEVIVRLAWSNVPFESVPISVTYEEDRITHFRMFRDFARISVLNTFLVTLALLFFLPRLLIMRFSLQNSRKKLHDEFKKNKDNPGRMAFSVGLGLFFGIFPVWGFQMLVAFGIGSIFKLNRMVVLFFSNISVPPMIPLIIFLSFVCGAPFVDDPVSIEDFRVLTMDSIYDQLRQYVIGSILFSFLAGGLGTLISFLILTFAQRKPLED</sequence>
<evidence type="ECO:0000259" key="3">
    <source>
        <dbReference type="Pfam" id="PF09835"/>
    </source>
</evidence>
<feature type="domain" description="DUF2062" evidence="3">
    <location>
        <begin position="256"/>
        <end position="383"/>
    </location>
</feature>
<dbReference type="RefSeq" id="WP_073121990.1">
    <property type="nucleotide sequence ID" value="NZ_FRAA01000003.1"/>
</dbReference>
<reference evidence="5" key="1">
    <citation type="submission" date="2016-11" db="EMBL/GenBank/DDBJ databases">
        <authorList>
            <person name="Varghese N."/>
            <person name="Submissions S."/>
        </authorList>
    </citation>
    <scope>NUCLEOTIDE SEQUENCE [LARGE SCALE GENOMIC DNA]</scope>
    <source>
        <strain evidence="5">DSM 26134</strain>
    </source>
</reference>
<dbReference type="InterPro" id="IPR029044">
    <property type="entry name" value="Nucleotide-diphossugar_trans"/>
</dbReference>
<keyword evidence="5" id="KW-1185">Reference proteome</keyword>
<evidence type="ECO:0000259" key="2">
    <source>
        <dbReference type="Pfam" id="PF00535"/>
    </source>
</evidence>
<dbReference type="Proteomes" id="UP000184474">
    <property type="component" value="Unassembled WGS sequence"/>
</dbReference>
<proteinExistence type="predicted"/>
<feature type="domain" description="Glycosyltransferase 2-like" evidence="2">
    <location>
        <begin position="11"/>
        <end position="133"/>
    </location>
</feature>
<keyword evidence="1" id="KW-1133">Transmembrane helix</keyword>
<gene>
    <name evidence="4" type="ORF">SAMN04488028_10377</name>
</gene>
<dbReference type="InterPro" id="IPR050256">
    <property type="entry name" value="Glycosyltransferase_2"/>
</dbReference>
<accession>A0A1M6PWV6</accession>
<evidence type="ECO:0000313" key="5">
    <source>
        <dbReference type="Proteomes" id="UP000184474"/>
    </source>
</evidence>
<dbReference type="PANTHER" id="PTHR48090">
    <property type="entry name" value="UNDECAPRENYL-PHOSPHATE 4-DEOXY-4-FORMAMIDO-L-ARABINOSE TRANSFERASE-RELATED"/>
    <property type="match status" value="1"/>
</dbReference>
<dbReference type="Pfam" id="PF00535">
    <property type="entry name" value="Glycos_transf_2"/>
    <property type="match status" value="1"/>
</dbReference>
<name>A0A1M6PWV6_REIAG</name>
<dbReference type="InterPro" id="IPR001173">
    <property type="entry name" value="Glyco_trans_2-like"/>
</dbReference>
<keyword evidence="4" id="KW-0808">Transferase</keyword>
<dbReference type="SUPFAM" id="SSF53448">
    <property type="entry name" value="Nucleotide-diphospho-sugar transferases"/>
    <property type="match status" value="1"/>
</dbReference>
<keyword evidence="1" id="KW-0472">Membrane</keyword>
<dbReference type="EMBL" id="FRAA01000003">
    <property type="protein sequence ID" value="SHK12463.1"/>
    <property type="molecule type" value="Genomic_DNA"/>
</dbReference>
<dbReference type="GO" id="GO:0016740">
    <property type="term" value="F:transferase activity"/>
    <property type="evidence" value="ECO:0007669"/>
    <property type="project" value="UniProtKB-KW"/>
</dbReference>
<dbReference type="Pfam" id="PF09835">
    <property type="entry name" value="DUF2062"/>
    <property type="match status" value="1"/>
</dbReference>
<feature type="transmembrane region" description="Helical" evidence="1">
    <location>
        <begin position="216"/>
        <end position="235"/>
    </location>
</feature>
<feature type="transmembrane region" description="Helical" evidence="1">
    <location>
        <begin position="302"/>
        <end position="330"/>
    </location>
</feature>
<organism evidence="4 5">
    <name type="scientific">Reichenbachiella agariperforans</name>
    <dbReference type="NCBI Taxonomy" id="156994"/>
    <lineage>
        <taxon>Bacteria</taxon>
        <taxon>Pseudomonadati</taxon>
        <taxon>Bacteroidota</taxon>
        <taxon>Cytophagia</taxon>
        <taxon>Cytophagales</taxon>
        <taxon>Reichenbachiellaceae</taxon>
        <taxon>Reichenbachiella</taxon>
    </lineage>
</organism>
<evidence type="ECO:0000256" key="1">
    <source>
        <dbReference type="SAM" id="Phobius"/>
    </source>
</evidence>
<dbReference type="InterPro" id="IPR018639">
    <property type="entry name" value="DUF2062"/>
</dbReference>
<feature type="transmembrane region" description="Helical" evidence="1">
    <location>
        <begin position="266"/>
        <end position="290"/>
    </location>
</feature>
<keyword evidence="1" id="KW-0812">Transmembrane</keyword>
<dbReference type="AlphaFoldDB" id="A0A1M6PWV6"/>
<dbReference type="PANTHER" id="PTHR48090:SF7">
    <property type="entry name" value="RFBJ PROTEIN"/>
    <property type="match status" value="1"/>
</dbReference>
<protein>
    <submittedName>
        <fullName evidence="4">Glycosyltransferase involved in cell wall bisynthesis</fullName>
    </submittedName>
</protein>